<accession>A0AAD7WDC6</accession>
<evidence type="ECO:0000256" key="1">
    <source>
        <dbReference type="SAM" id="MobiDB-lite"/>
    </source>
</evidence>
<protein>
    <submittedName>
        <fullName evidence="2">Uncharacterized protein</fullName>
    </submittedName>
</protein>
<comment type="caution">
    <text evidence="2">The sequence shown here is derived from an EMBL/GenBank/DDBJ whole genome shotgun (WGS) entry which is preliminary data.</text>
</comment>
<dbReference type="Proteomes" id="UP001221898">
    <property type="component" value="Unassembled WGS sequence"/>
</dbReference>
<keyword evidence="3" id="KW-1185">Reference proteome</keyword>
<organism evidence="2 3">
    <name type="scientific">Aldrovandia affinis</name>
    <dbReference type="NCBI Taxonomy" id="143900"/>
    <lineage>
        <taxon>Eukaryota</taxon>
        <taxon>Metazoa</taxon>
        <taxon>Chordata</taxon>
        <taxon>Craniata</taxon>
        <taxon>Vertebrata</taxon>
        <taxon>Euteleostomi</taxon>
        <taxon>Actinopterygii</taxon>
        <taxon>Neopterygii</taxon>
        <taxon>Teleostei</taxon>
        <taxon>Notacanthiformes</taxon>
        <taxon>Halosauridae</taxon>
        <taxon>Aldrovandia</taxon>
    </lineage>
</organism>
<feature type="compositionally biased region" description="Basic residues" evidence="1">
    <location>
        <begin position="43"/>
        <end position="52"/>
    </location>
</feature>
<name>A0AAD7WDC6_9TELE</name>
<evidence type="ECO:0000313" key="2">
    <source>
        <dbReference type="EMBL" id="KAJ8391799.1"/>
    </source>
</evidence>
<proteinExistence type="predicted"/>
<feature type="compositionally biased region" description="Basic and acidic residues" evidence="1">
    <location>
        <begin position="29"/>
        <end position="42"/>
    </location>
</feature>
<feature type="region of interest" description="Disordered" evidence="1">
    <location>
        <begin position="18"/>
        <end position="60"/>
    </location>
</feature>
<dbReference type="AlphaFoldDB" id="A0AAD7WDC6"/>
<sequence>MDVETGCPAAPGRILGVRRWGSRFTRSHQTPETRPPEHEGNRRRPALVHRRQDRVGGGAGGRAVTVSAFVKLQGFTSRGSRVIRSRVQGHSVFRALPQITPTLEALGRGMGV</sequence>
<dbReference type="EMBL" id="JAINUG010000153">
    <property type="protein sequence ID" value="KAJ8391799.1"/>
    <property type="molecule type" value="Genomic_DNA"/>
</dbReference>
<reference evidence="2" key="1">
    <citation type="journal article" date="2023" name="Science">
        <title>Genome structures resolve the early diversification of teleost fishes.</title>
        <authorList>
            <person name="Parey E."/>
            <person name="Louis A."/>
            <person name="Montfort J."/>
            <person name="Bouchez O."/>
            <person name="Roques C."/>
            <person name="Iampietro C."/>
            <person name="Lluch J."/>
            <person name="Castinel A."/>
            <person name="Donnadieu C."/>
            <person name="Desvignes T."/>
            <person name="Floi Bucao C."/>
            <person name="Jouanno E."/>
            <person name="Wen M."/>
            <person name="Mejri S."/>
            <person name="Dirks R."/>
            <person name="Jansen H."/>
            <person name="Henkel C."/>
            <person name="Chen W.J."/>
            <person name="Zahm M."/>
            <person name="Cabau C."/>
            <person name="Klopp C."/>
            <person name="Thompson A.W."/>
            <person name="Robinson-Rechavi M."/>
            <person name="Braasch I."/>
            <person name="Lecointre G."/>
            <person name="Bobe J."/>
            <person name="Postlethwait J.H."/>
            <person name="Berthelot C."/>
            <person name="Roest Crollius H."/>
            <person name="Guiguen Y."/>
        </authorList>
    </citation>
    <scope>NUCLEOTIDE SEQUENCE</scope>
    <source>
        <strain evidence="2">NC1722</strain>
    </source>
</reference>
<evidence type="ECO:0000313" key="3">
    <source>
        <dbReference type="Proteomes" id="UP001221898"/>
    </source>
</evidence>
<gene>
    <name evidence="2" type="ORF">AAFF_G00085710</name>
</gene>